<dbReference type="Proteomes" id="UP001348265">
    <property type="component" value="Unassembled WGS sequence"/>
</dbReference>
<evidence type="ECO:0000313" key="2">
    <source>
        <dbReference type="Proteomes" id="UP001348265"/>
    </source>
</evidence>
<protein>
    <submittedName>
        <fullName evidence="1">Uncharacterized protein</fullName>
    </submittedName>
</protein>
<organism evidence="1 2">
    <name type="scientific">Streptomyces chrestomyceticus</name>
    <dbReference type="NCBI Taxonomy" id="68185"/>
    <lineage>
        <taxon>Bacteria</taxon>
        <taxon>Bacillati</taxon>
        <taxon>Actinomycetota</taxon>
        <taxon>Actinomycetes</taxon>
        <taxon>Kitasatosporales</taxon>
        <taxon>Streptomycetaceae</taxon>
        <taxon>Streptomyces</taxon>
    </lineage>
</organism>
<dbReference type="RefSeq" id="WP_331789830.1">
    <property type="nucleotide sequence ID" value="NZ_JAVFKM010000034.1"/>
</dbReference>
<keyword evidence="2" id="KW-1185">Reference proteome</keyword>
<reference evidence="1 2" key="1">
    <citation type="submission" date="2023-08" db="EMBL/GenBank/DDBJ databases">
        <authorList>
            <person name="Sharma P."/>
            <person name="Verma V."/>
            <person name="Mohan M.K."/>
            <person name="Dubey A.K."/>
        </authorList>
    </citation>
    <scope>NUCLEOTIDE SEQUENCE [LARGE SCALE GENOMIC DNA]</scope>
    <source>
        <strain evidence="1 2">ADP4</strain>
    </source>
</reference>
<gene>
    <name evidence="1" type="ORF">RB636_37800</name>
</gene>
<accession>A0ABU7X576</accession>
<evidence type="ECO:0000313" key="1">
    <source>
        <dbReference type="EMBL" id="MEF3118919.1"/>
    </source>
</evidence>
<sequence length="137" mass="14778">MTVTDETTGQQLTESLLQGVGNEQMRAATRLLGAHRDGYWLRRLLRDEATLSAAAGRSVIDRSARHPSVDWDTLGHLLLARPGALKCSSSELAVLEVAASLVSCCPVQLGTVFRAVDSHELGLILTVLEEAAYGETY</sequence>
<comment type="caution">
    <text evidence="1">The sequence shown here is derived from an EMBL/GenBank/DDBJ whole genome shotgun (WGS) entry which is preliminary data.</text>
</comment>
<proteinExistence type="predicted"/>
<name>A0ABU7X576_9ACTN</name>
<dbReference type="EMBL" id="JAVFKM010000034">
    <property type="protein sequence ID" value="MEF3118919.1"/>
    <property type="molecule type" value="Genomic_DNA"/>
</dbReference>